<feature type="compositionally biased region" description="Acidic residues" evidence="1">
    <location>
        <begin position="320"/>
        <end position="337"/>
    </location>
</feature>
<feature type="compositionally biased region" description="Polar residues" evidence="1">
    <location>
        <begin position="141"/>
        <end position="173"/>
    </location>
</feature>
<dbReference type="EMBL" id="PXOG01000086">
    <property type="protein sequence ID" value="RGP77788.1"/>
    <property type="molecule type" value="Genomic_DNA"/>
</dbReference>
<dbReference type="OrthoDB" id="5106806at2759"/>
<keyword evidence="2" id="KW-0732">Signal</keyword>
<evidence type="ECO:0000313" key="4">
    <source>
        <dbReference type="Proteomes" id="UP000266234"/>
    </source>
</evidence>
<evidence type="ECO:0000256" key="2">
    <source>
        <dbReference type="SAM" id="SignalP"/>
    </source>
</evidence>
<organism evidence="3 4">
    <name type="scientific">Fusarium longipes</name>
    <dbReference type="NCBI Taxonomy" id="694270"/>
    <lineage>
        <taxon>Eukaryota</taxon>
        <taxon>Fungi</taxon>
        <taxon>Dikarya</taxon>
        <taxon>Ascomycota</taxon>
        <taxon>Pezizomycotina</taxon>
        <taxon>Sordariomycetes</taxon>
        <taxon>Hypocreomycetidae</taxon>
        <taxon>Hypocreales</taxon>
        <taxon>Nectriaceae</taxon>
        <taxon>Fusarium</taxon>
    </lineage>
</organism>
<feature type="region of interest" description="Disordered" evidence="1">
    <location>
        <begin position="34"/>
        <end position="339"/>
    </location>
</feature>
<comment type="caution">
    <text evidence="3">The sequence shown here is derived from an EMBL/GenBank/DDBJ whole genome shotgun (WGS) entry which is preliminary data.</text>
</comment>
<sequence length="579" mass="58579">MHLLKSLVLGLIIERGLCQTDLASANEDSVATLADPAADTGVADVPIPEPSAPSGGDGDDDGGDEEPTGNANPEPEPSSGEDARVPVDESVSVDTPTGPSEIPDPSTDEQPDATSDAEPTDAGNEPSPTDAAPTSDDVEPSPTNDPEPTDSNGEESTATDNEPNIVPSDSSISAPEEAIPGPTGTGQGEPVSAPEASDPLPAISPTVTTDDLVTDIPDEPTANLRSEDQPSNTGAELIGPTLTGDDSDPTATGDAEPTSAASGISDNDEDGNQGTNGPESFSSEPSATENGKSQPAASSQASDEVDSPQTTSPFEKPQETEEETAYEIPVDLEEDTTLGDYAEFKEASDGDQVVLLKPPPNGKANCEIAPTGGEVDEIPAGEYIRVLLSVKVEEVDSSSSKDVATGSRLKMLVDENTVYDKELVSTGNKGDTQNIESDPFKSAKNQKIRMIQECGEKPVELTIQDANIRVARDEKSGGGGNSGGGDGKGNDSEGSGSSSDGKDKGGGGGSNGGSSGNDGGDSDSGSGSDSNSDSVTGTGVDTSPSATSVDDGQTNVGSKSPVVGDLLMYALPLLVIFIG</sequence>
<keyword evidence="4" id="KW-1185">Reference proteome</keyword>
<name>A0A395SZC5_9HYPO</name>
<reference evidence="3 4" key="1">
    <citation type="journal article" date="2018" name="PLoS Pathog.">
        <title>Evolution of structural diversity of trichothecenes, a family of toxins produced by plant pathogenic and entomopathogenic fungi.</title>
        <authorList>
            <person name="Proctor R.H."/>
            <person name="McCormick S.P."/>
            <person name="Kim H.S."/>
            <person name="Cardoza R.E."/>
            <person name="Stanley A.M."/>
            <person name="Lindo L."/>
            <person name="Kelly A."/>
            <person name="Brown D.W."/>
            <person name="Lee T."/>
            <person name="Vaughan M.M."/>
            <person name="Alexander N.J."/>
            <person name="Busman M."/>
            <person name="Gutierrez S."/>
        </authorList>
    </citation>
    <scope>NUCLEOTIDE SEQUENCE [LARGE SCALE GENOMIC DNA]</scope>
    <source>
        <strain evidence="3 4">NRRL 20695</strain>
    </source>
</reference>
<feature type="signal peptide" evidence="2">
    <location>
        <begin position="1"/>
        <end position="18"/>
    </location>
</feature>
<feature type="compositionally biased region" description="Gly residues" evidence="1">
    <location>
        <begin position="477"/>
        <end position="487"/>
    </location>
</feature>
<proteinExistence type="predicted"/>
<dbReference type="Proteomes" id="UP000266234">
    <property type="component" value="Unassembled WGS sequence"/>
</dbReference>
<feature type="compositionally biased region" description="Polar residues" evidence="1">
    <location>
        <begin position="535"/>
        <end position="558"/>
    </location>
</feature>
<evidence type="ECO:0000256" key="1">
    <source>
        <dbReference type="SAM" id="MobiDB-lite"/>
    </source>
</evidence>
<feature type="compositionally biased region" description="Gly residues" evidence="1">
    <location>
        <begin position="506"/>
        <end position="519"/>
    </location>
</feature>
<protein>
    <submittedName>
        <fullName evidence="3">Cell surface glyco 1</fullName>
    </submittedName>
</protein>
<feature type="region of interest" description="Disordered" evidence="1">
    <location>
        <begin position="454"/>
        <end position="563"/>
    </location>
</feature>
<accession>A0A395SZC5</accession>
<feature type="compositionally biased region" description="Polar residues" evidence="1">
    <location>
        <begin position="272"/>
        <end position="313"/>
    </location>
</feature>
<dbReference type="AlphaFoldDB" id="A0A395SZC5"/>
<feature type="chain" id="PRO_5017255462" evidence="2">
    <location>
        <begin position="19"/>
        <end position="579"/>
    </location>
</feature>
<feature type="compositionally biased region" description="Low complexity" evidence="1">
    <location>
        <begin position="523"/>
        <end position="534"/>
    </location>
</feature>
<evidence type="ECO:0000313" key="3">
    <source>
        <dbReference type="EMBL" id="RGP77788.1"/>
    </source>
</evidence>
<feature type="compositionally biased region" description="Acidic residues" evidence="1">
    <location>
        <begin position="57"/>
        <end position="67"/>
    </location>
</feature>
<gene>
    <name evidence="3" type="ORF">FLONG3_4082</name>
</gene>
<dbReference type="STRING" id="694270.A0A395SZC5"/>